<comment type="caution">
    <text evidence="1">The sequence shown here is derived from an EMBL/GenBank/DDBJ whole genome shotgun (WGS) entry which is preliminary data.</text>
</comment>
<sequence length="91" mass="10438">MEKGKKKFCFIPPTSTQKPRVTSEDCNLLNTLYTIKISEESMSDTPADLIEGYERNKNNQATNASLCKRPAAFDFLKNTFDQPIDNLRQYL</sequence>
<proteinExistence type="predicted"/>
<dbReference type="OrthoDB" id="2273700at2759"/>
<evidence type="ECO:0000313" key="1">
    <source>
        <dbReference type="EMBL" id="KAG1545264.1"/>
    </source>
</evidence>
<dbReference type="Proteomes" id="UP000717996">
    <property type="component" value="Unassembled WGS sequence"/>
</dbReference>
<protein>
    <submittedName>
        <fullName evidence="1">Uncharacterized protein</fullName>
    </submittedName>
</protein>
<evidence type="ECO:0000313" key="2">
    <source>
        <dbReference type="Proteomes" id="UP000717996"/>
    </source>
</evidence>
<accession>A0A9P6YD42</accession>
<dbReference type="AlphaFoldDB" id="A0A9P6YD42"/>
<reference evidence="1" key="1">
    <citation type="journal article" date="2020" name="Microb. Genom.">
        <title>Genetic diversity of clinical and environmental Mucorales isolates obtained from an investigation of mucormycosis cases among solid organ transplant recipients.</title>
        <authorList>
            <person name="Nguyen M.H."/>
            <person name="Kaul D."/>
            <person name="Muto C."/>
            <person name="Cheng S.J."/>
            <person name="Richter R.A."/>
            <person name="Bruno V.M."/>
            <person name="Liu G."/>
            <person name="Beyhan S."/>
            <person name="Sundermann A.J."/>
            <person name="Mounaud S."/>
            <person name="Pasculle A.W."/>
            <person name="Nierman W.C."/>
            <person name="Driscoll E."/>
            <person name="Cumbie R."/>
            <person name="Clancy C.J."/>
            <person name="Dupont C.L."/>
        </authorList>
    </citation>
    <scope>NUCLEOTIDE SEQUENCE</scope>
    <source>
        <strain evidence="1">GL16</strain>
    </source>
</reference>
<gene>
    <name evidence="1" type="ORF">G6F51_005574</name>
</gene>
<organism evidence="1 2">
    <name type="scientific">Rhizopus oryzae</name>
    <name type="common">Mucormycosis agent</name>
    <name type="synonym">Rhizopus arrhizus var. delemar</name>
    <dbReference type="NCBI Taxonomy" id="64495"/>
    <lineage>
        <taxon>Eukaryota</taxon>
        <taxon>Fungi</taxon>
        <taxon>Fungi incertae sedis</taxon>
        <taxon>Mucoromycota</taxon>
        <taxon>Mucoromycotina</taxon>
        <taxon>Mucoromycetes</taxon>
        <taxon>Mucorales</taxon>
        <taxon>Mucorineae</taxon>
        <taxon>Rhizopodaceae</taxon>
        <taxon>Rhizopus</taxon>
    </lineage>
</organism>
<name>A0A9P6YD42_RHIOR</name>
<dbReference type="EMBL" id="JAANIT010000692">
    <property type="protein sequence ID" value="KAG1545264.1"/>
    <property type="molecule type" value="Genomic_DNA"/>
</dbReference>